<evidence type="ECO:0000313" key="1">
    <source>
        <dbReference type="EMBL" id="GAA3052269.1"/>
    </source>
</evidence>
<proteinExistence type="predicted"/>
<dbReference type="Proteomes" id="UP001501532">
    <property type="component" value="Unassembled WGS sequence"/>
</dbReference>
<protein>
    <recommendedName>
        <fullName evidence="3">DNA primase/polymerase bifunctional N-terminal domain-containing protein</fullName>
    </recommendedName>
</protein>
<gene>
    <name evidence="1" type="ORF">GCM10010448_39360</name>
</gene>
<dbReference type="EMBL" id="BAAAUF010000034">
    <property type="protein sequence ID" value="GAA3052269.1"/>
    <property type="molecule type" value="Genomic_DNA"/>
</dbReference>
<evidence type="ECO:0008006" key="3">
    <source>
        <dbReference type="Google" id="ProtNLM"/>
    </source>
</evidence>
<sequence>MNAMWTHDVEWLAAATPGPEAGNRAWHPGDGTVLVEAGRHWDLVSVPRQLGLLTLDILWYDPVRTPGPTLVDSAAHRVGFLVPPDPDFRWYGEGLRHASSGSWVALPPPDRSASPLEWIVPPGGSGALHSPLILRLALREAGETLALLEPVSED</sequence>
<organism evidence="1 2">
    <name type="scientific">Streptomyces glomeratus</name>
    <dbReference type="NCBI Taxonomy" id="284452"/>
    <lineage>
        <taxon>Bacteria</taxon>
        <taxon>Bacillati</taxon>
        <taxon>Actinomycetota</taxon>
        <taxon>Actinomycetes</taxon>
        <taxon>Kitasatosporales</taxon>
        <taxon>Streptomycetaceae</taxon>
        <taxon>Streptomyces</taxon>
    </lineage>
</organism>
<accession>A0ABP6LN57</accession>
<reference evidence="2" key="1">
    <citation type="journal article" date="2019" name="Int. J. Syst. Evol. Microbiol.">
        <title>The Global Catalogue of Microorganisms (GCM) 10K type strain sequencing project: providing services to taxonomists for standard genome sequencing and annotation.</title>
        <authorList>
            <consortium name="The Broad Institute Genomics Platform"/>
            <consortium name="The Broad Institute Genome Sequencing Center for Infectious Disease"/>
            <person name="Wu L."/>
            <person name="Ma J."/>
        </authorList>
    </citation>
    <scope>NUCLEOTIDE SEQUENCE [LARGE SCALE GENOMIC DNA]</scope>
    <source>
        <strain evidence="2">JCM 9091</strain>
    </source>
</reference>
<name>A0ABP6LN57_9ACTN</name>
<evidence type="ECO:0000313" key="2">
    <source>
        <dbReference type="Proteomes" id="UP001501532"/>
    </source>
</evidence>
<keyword evidence="2" id="KW-1185">Reference proteome</keyword>
<comment type="caution">
    <text evidence="1">The sequence shown here is derived from an EMBL/GenBank/DDBJ whole genome shotgun (WGS) entry which is preliminary data.</text>
</comment>